<dbReference type="InterPro" id="IPR029063">
    <property type="entry name" value="SAM-dependent_MTases_sf"/>
</dbReference>
<protein>
    <recommendedName>
        <fullName evidence="1">Methyltransferase domain-containing protein</fullName>
    </recommendedName>
</protein>
<dbReference type="Pfam" id="PF13847">
    <property type="entry name" value="Methyltransf_31"/>
    <property type="match status" value="1"/>
</dbReference>
<evidence type="ECO:0000313" key="2">
    <source>
        <dbReference type="EMBL" id="KAK5045541.1"/>
    </source>
</evidence>
<dbReference type="SUPFAM" id="SSF53335">
    <property type="entry name" value="S-adenosyl-L-methionine-dependent methyltransferases"/>
    <property type="match status" value="1"/>
</dbReference>
<dbReference type="Proteomes" id="UP001358417">
    <property type="component" value="Unassembled WGS sequence"/>
</dbReference>
<dbReference type="CDD" id="cd02440">
    <property type="entry name" value="AdoMet_MTases"/>
    <property type="match status" value="1"/>
</dbReference>
<gene>
    <name evidence="2" type="ORF">LTR84_009159</name>
</gene>
<sequence length="286" mass="31053">MAPGNHPGNYTQGYSQQTLSSHLLRTAETDAAFLLPHIKKHHKVLDVGCGPGTISLGFVKYASEGTTVGIDISAEVLEKAKSMAAEAEILNTGPGSISFEAGDILSGLSYADNSFDIVYCGQVLGYFVESPDLPVQALTEMRRVLKPGGILATRTGAEQHFYPRSFDLDRLWVRNFERAVYKGVVPAVDSVGNSMPGLFRKAGFDLEIGGIHVSAGTTVYSTPEARKWLALRGTSQLQPGDAFHQSWLDADITNEEIEQTLKAVAEWAEHDGAWFVALHCDVLGWK</sequence>
<keyword evidence="3" id="KW-1185">Reference proteome</keyword>
<dbReference type="EMBL" id="JAVRRD010000036">
    <property type="protein sequence ID" value="KAK5045541.1"/>
    <property type="molecule type" value="Genomic_DNA"/>
</dbReference>
<comment type="caution">
    <text evidence="2">The sequence shown here is derived from an EMBL/GenBank/DDBJ whole genome shotgun (WGS) entry which is preliminary data.</text>
</comment>
<name>A0AAV9MVQ1_9EURO</name>
<feature type="domain" description="Methyltransferase" evidence="1">
    <location>
        <begin position="38"/>
        <end position="157"/>
    </location>
</feature>
<dbReference type="Gene3D" id="3.40.50.150">
    <property type="entry name" value="Vaccinia Virus protein VP39"/>
    <property type="match status" value="1"/>
</dbReference>
<dbReference type="InterPro" id="IPR025714">
    <property type="entry name" value="Methyltranfer_dom"/>
</dbReference>
<reference evidence="2 3" key="1">
    <citation type="submission" date="2023-08" db="EMBL/GenBank/DDBJ databases">
        <title>Black Yeasts Isolated from many extreme environments.</title>
        <authorList>
            <person name="Coleine C."/>
            <person name="Stajich J.E."/>
            <person name="Selbmann L."/>
        </authorList>
    </citation>
    <scope>NUCLEOTIDE SEQUENCE [LARGE SCALE GENOMIC DNA]</scope>
    <source>
        <strain evidence="2 3">CCFEE 5792</strain>
    </source>
</reference>
<evidence type="ECO:0000313" key="3">
    <source>
        <dbReference type="Proteomes" id="UP001358417"/>
    </source>
</evidence>
<dbReference type="AlphaFoldDB" id="A0AAV9MVQ1"/>
<organism evidence="2 3">
    <name type="scientific">Exophiala bonariae</name>
    <dbReference type="NCBI Taxonomy" id="1690606"/>
    <lineage>
        <taxon>Eukaryota</taxon>
        <taxon>Fungi</taxon>
        <taxon>Dikarya</taxon>
        <taxon>Ascomycota</taxon>
        <taxon>Pezizomycotina</taxon>
        <taxon>Eurotiomycetes</taxon>
        <taxon>Chaetothyriomycetidae</taxon>
        <taxon>Chaetothyriales</taxon>
        <taxon>Herpotrichiellaceae</taxon>
        <taxon>Exophiala</taxon>
    </lineage>
</organism>
<dbReference type="PANTHER" id="PTHR43591:SF24">
    <property type="entry name" value="2-METHOXY-6-POLYPRENYL-1,4-BENZOQUINOL METHYLASE, MITOCHONDRIAL"/>
    <property type="match status" value="1"/>
</dbReference>
<dbReference type="GeneID" id="89977320"/>
<evidence type="ECO:0000259" key="1">
    <source>
        <dbReference type="Pfam" id="PF13847"/>
    </source>
</evidence>
<dbReference type="GO" id="GO:0008168">
    <property type="term" value="F:methyltransferase activity"/>
    <property type="evidence" value="ECO:0007669"/>
    <property type="project" value="TreeGrafter"/>
</dbReference>
<proteinExistence type="predicted"/>
<dbReference type="RefSeq" id="XP_064701165.1">
    <property type="nucleotide sequence ID" value="XM_064852701.1"/>
</dbReference>
<dbReference type="PANTHER" id="PTHR43591">
    <property type="entry name" value="METHYLTRANSFERASE"/>
    <property type="match status" value="1"/>
</dbReference>
<accession>A0AAV9MVQ1</accession>